<dbReference type="CDD" id="cd03134">
    <property type="entry name" value="GATase1_PfpI_like"/>
    <property type="match status" value="1"/>
</dbReference>
<comment type="caution">
    <text evidence="3">The sequence shown here is derived from an EMBL/GenBank/DDBJ whole genome shotgun (WGS) entry which is preliminary data.</text>
</comment>
<evidence type="ECO:0000256" key="1">
    <source>
        <dbReference type="ARBA" id="ARBA00008542"/>
    </source>
</evidence>
<dbReference type="EMBL" id="BAABCJ010000002">
    <property type="protein sequence ID" value="GAA3705060.1"/>
    <property type="molecule type" value="Genomic_DNA"/>
</dbReference>
<proteinExistence type="inferred from homology"/>
<feature type="domain" description="DJ-1/PfpI" evidence="2">
    <location>
        <begin position="19"/>
        <end position="193"/>
    </location>
</feature>
<keyword evidence="4" id="KW-1185">Reference proteome</keyword>
<name>A0ABP7DIY0_9MICC</name>
<dbReference type="PANTHER" id="PTHR42733">
    <property type="entry name" value="DJ-1 PROTEIN"/>
    <property type="match status" value="1"/>
</dbReference>
<evidence type="ECO:0000259" key="2">
    <source>
        <dbReference type="Pfam" id="PF01965"/>
    </source>
</evidence>
<organism evidence="3 4">
    <name type="scientific">Zhihengliuella alba</name>
    <dbReference type="NCBI Taxonomy" id="547018"/>
    <lineage>
        <taxon>Bacteria</taxon>
        <taxon>Bacillati</taxon>
        <taxon>Actinomycetota</taxon>
        <taxon>Actinomycetes</taxon>
        <taxon>Micrococcales</taxon>
        <taxon>Micrococcaceae</taxon>
        <taxon>Zhihengliuella</taxon>
    </lineage>
</organism>
<dbReference type="PANTHER" id="PTHR42733:SF12">
    <property type="entry name" value="PROTEINASE"/>
    <property type="match status" value="1"/>
</dbReference>
<dbReference type="RefSeq" id="WP_344883244.1">
    <property type="nucleotide sequence ID" value="NZ_BAABCJ010000002.1"/>
</dbReference>
<dbReference type="Proteomes" id="UP001501536">
    <property type="component" value="Unassembled WGS sequence"/>
</dbReference>
<gene>
    <name evidence="3" type="ORF">GCM10022377_18430</name>
</gene>
<reference evidence="4" key="1">
    <citation type="journal article" date="2019" name="Int. J. Syst. Evol. Microbiol.">
        <title>The Global Catalogue of Microorganisms (GCM) 10K type strain sequencing project: providing services to taxonomists for standard genome sequencing and annotation.</title>
        <authorList>
            <consortium name="The Broad Institute Genomics Platform"/>
            <consortium name="The Broad Institute Genome Sequencing Center for Infectious Disease"/>
            <person name="Wu L."/>
            <person name="Ma J."/>
        </authorList>
    </citation>
    <scope>NUCLEOTIDE SEQUENCE [LARGE SCALE GENOMIC DNA]</scope>
    <source>
        <strain evidence="4">JCM 16961</strain>
    </source>
</reference>
<evidence type="ECO:0000313" key="3">
    <source>
        <dbReference type="EMBL" id="GAA3705060.1"/>
    </source>
</evidence>
<dbReference type="SUPFAM" id="SSF52317">
    <property type="entry name" value="Class I glutamine amidotransferase-like"/>
    <property type="match status" value="1"/>
</dbReference>
<accession>A0ABP7DIY0</accession>
<dbReference type="Gene3D" id="3.40.50.880">
    <property type="match status" value="1"/>
</dbReference>
<dbReference type="InterPro" id="IPR029062">
    <property type="entry name" value="Class_I_gatase-like"/>
</dbReference>
<dbReference type="Pfam" id="PF01965">
    <property type="entry name" value="DJ-1_PfpI"/>
    <property type="match status" value="1"/>
</dbReference>
<evidence type="ECO:0000313" key="4">
    <source>
        <dbReference type="Proteomes" id="UP001501536"/>
    </source>
</evidence>
<dbReference type="PROSITE" id="PS51276">
    <property type="entry name" value="PEPTIDASE_C56_PFPI"/>
    <property type="match status" value="1"/>
</dbReference>
<dbReference type="NCBIfam" id="TIGR01382">
    <property type="entry name" value="PfpI"/>
    <property type="match status" value="1"/>
</dbReference>
<dbReference type="InterPro" id="IPR006286">
    <property type="entry name" value="C56_PfpI-like"/>
</dbReference>
<protein>
    <submittedName>
        <fullName evidence="3">Type 1 glutamine amidotransferase domain-containing protein</fullName>
    </submittedName>
</protein>
<dbReference type="InterPro" id="IPR002818">
    <property type="entry name" value="DJ-1/PfpI"/>
</dbReference>
<keyword evidence="3" id="KW-0315">Glutamine amidotransferase</keyword>
<comment type="similarity">
    <text evidence="1">Belongs to the peptidase C56 family.</text>
</comment>
<sequence length="197" mass="20156">MASAANSTPNPAGGALADRRVLVISTNYGTESDELTKPIEALSEAGADVTVAAVEAGPIKTLKSDKEPGPEVPADTTLGEAAAAQYDAVVVPGGTLNADQLRVNSNAQMLVKGFAQAGKPVAAICHGPWLLIESDLASGKRLTSYPSLGTDLKNAGATWVDEEVVLDTSAGFPLITSRNPGDLEAFNAKLIEQLSGA</sequence>